<dbReference type="OrthoDB" id="3239511at2759"/>
<proteinExistence type="predicted"/>
<feature type="region of interest" description="Disordered" evidence="1">
    <location>
        <begin position="1"/>
        <end position="27"/>
    </location>
</feature>
<keyword evidence="3" id="KW-1185">Reference proteome</keyword>
<sequence length="896" mass="102868">MPADVEEGQRSSPLPPHDDPPTGIDNHHVYFDDGVDDLATLDAKVDDIKVEYHPHSKRPPAVTLFENFSRRSPLPEALNEPSAPLKTPPWSPFRTRLDFEVASFALDAGLKEEHVNMLLSLLGRCTKGDEQLTLGSSEDINHLWNLAAHRAPEFVQDTIEVEYRGQEVEFEIWYRPLWDWVLSLVKDTNLASHFEWNSQWLYKFNGRDFIRFFDEPWTGDLLWNMESQLPEDGTPFFYIVYADKSKLSSFGTAKAYPVIVRCANLYTSVRNGRGIGGGEVVGWLPVIEEDSGETRKKNYVTMKNTVWHEGCAKIFESVKNYSHVGSWVACADGQSRRLFPLDAFHSQDYEEACVMTAIRGIKGLYPCPVCLVPQDKQGDHTERYDLRSTESMQEIFEDARSQTTREAEEGLLKAVSLRPIENVFWTLNLSDPYKAVSFDTLHTFDNGLFEDHLYVQLLEHIKALGRPAIVKLDTQIAAIPPWRGLNHFNTVSTISFNDGSKNHDISKIILFACHNILTKEEDEVGYLLLRCLRAYMNMRMYAGLRLHTEETISAGREAVEEFSALLQYIEESNEEALLAKNWNFPKNHLYMHLFDDIVAKGVTRNYSTKPNEQMHGPLRRTYQCTNFRNIAPQILTKIHRVLVAEYLWQDIDDDDSAIAAAKEDTEVDIDKGKTKSSATASYYSDHLSLTVAQPSITFHELEQQHAADRAPKLFNNFHVRLADFLSTFLPLHQLPNRQRVRYRPQDIISELRFLKIHYESSVTWEVETDYLRCSPMFYGQPRHDYVIIKTSQPLGQFTPFLIGRLAFMFCCQVGDHKHHLAFIDPLDALIGPWRRVDTELGLIRLRSKPTRTGEFIFIESIIRGVLVVEANDGTDDYFVVDTVDEDMFLRYKAVGM</sequence>
<evidence type="ECO:0000313" key="2">
    <source>
        <dbReference type="EMBL" id="KAF9490004.1"/>
    </source>
</evidence>
<evidence type="ECO:0000313" key="3">
    <source>
        <dbReference type="Proteomes" id="UP000807025"/>
    </source>
</evidence>
<protein>
    <submittedName>
        <fullName evidence="2">Uncharacterized protein</fullName>
    </submittedName>
</protein>
<accession>A0A9P5ZPH3</accession>
<organism evidence="2 3">
    <name type="scientific">Pleurotus eryngii</name>
    <name type="common">Boletus of the steppes</name>
    <dbReference type="NCBI Taxonomy" id="5323"/>
    <lineage>
        <taxon>Eukaryota</taxon>
        <taxon>Fungi</taxon>
        <taxon>Dikarya</taxon>
        <taxon>Basidiomycota</taxon>
        <taxon>Agaricomycotina</taxon>
        <taxon>Agaricomycetes</taxon>
        <taxon>Agaricomycetidae</taxon>
        <taxon>Agaricales</taxon>
        <taxon>Pleurotineae</taxon>
        <taxon>Pleurotaceae</taxon>
        <taxon>Pleurotus</taxon>
    </lineage>
</organism>
<dbReference type="AlphaFoldDB" id="A0A9P5ZPH3"/>
<comment type="caution">
    <text evidence="2">The sequence shown here is derived from an EMBL/GenBank/DDBJ whole genome shotgun (WGS) entry which is preliminary data.</text>
</comment>
<dbReference type="Pfam" id="PF18759">
    <property type="entry name" value="Plavaka"/>
    <property type="match status" value="1"/>
</dbReference>
<dbReference type="Proteomes" id="UP000807025">
    <property type="component" value="Unassembled WGS sequence"/>
</dbReference>
<evidence type="ECO:0000256" key="1">
    <source>
        <dbReference type="SAM" id="MobiDB-lite"/>
    </source>
</evidence>
<name>A0A9P5ZPH3_PLEER</name>
<dbReference type="InterPro" id="IPR041078">
    <property type="entry name" value="Plavaka"/>
</dbReference>
<reference evidence="2" key="1">
    <citation type="submission" date="2020-11" db="EMBL/GenBank/DDBJ databases">
        <authorList>
            <consortium name="DOE Joint Genome Institute"/>
            <person name="Ahrendt S."/>
            <person name="Riley R."/>
            <person name="Andreopoulos W."/>
            <person name="Labutti K."/>
            <person name="Pangilinan J."/>
            <person name="Ruiz-Duenas F.J."/>
            <person name="Barrasa J.M."/>
            <person name="Sanchez-Garcia M."/>
            <person name="Camarero S."/>
            <person name="Miyauchi S."/>
            <person name="Serrano A."/>
            <person name="Linde D."/>
            <person name="Babiker R."/>
            <person name="Drula E."/>
            <person name="Ayuso-Fernandez I."/>
            <person name="Pacheco R."/>
            <person name="Padilla G."/>
            <person name="Ferreira P."/>
            <person name="Barriuso J."/>
            <person name="Kellner H."/>
            <person name="Castanera R."/>
            <person name="Alfaro M."/>
            <person name="Ramirez L."/>
            <person name="Pisabarro A.G."/>
            <person name="Kuo A."/>
            <person name="Tritt A."/>
            <person name="Lipzen A."/>
            <person name="He G."/>
            <person name="Yan M."/>
            <person name="Ng V."/>
            <person name="Cullen D."/>
            <person name="Martin F."/>
            <person name="Rosso M.-N."/>
            <person name="Henrissat B."/>
            <person name="Hibbett D."/>
            <person name="Martinez A.T."/>
            <person name="Grigoriev I.V."/>
        </authorList>
    </citation>
    <scope>NUCLEOTIDE SEQUENCE</scope>
    <source>
        <strain evidence="2">ATCC 90797</strain>
    </source>
</reference>
<feature type="compositionally biased region" description="Basic and acidic residues" evidence="1">
    <location>
        <begin position="16"/>
        <end position="27"/>
    </location>
</feature>
<gene>
    <name evidence="2" type="ORF">BDN71DRAFT_1525388</name>
</gene>
<dbReference type="EMBL" id="MU154652">
    <property type="protein sequence ID" value="KAF9490004.1"/>
    <property type="molecule type" value="Genomic_DNA"/>
</dbReference>